<dbReference type="InterPro" id="IPR010402">
    <property type="entry name" value="CCT_domain"/>
</dbReference>
<dbReference type="PANTHER" id="PTHR31319:SF110">
    <property type="entry name" value="CCT MOTIF FAMILY PROTEIN"/>
    <property type="match status" value="1"/>
</dbReference>
<gene>
    <name evidence="5" type="ORF">Syun_019556</name>
</gene>
<organism evidence="5 6">
    <name type="scientific">Stephania yunnanensis</name>
    <dbReference type="NCBI Taxonomy" id="152371"/>
    <lineage>
        <taxon>Eukaryota</taxon>
        <taxon>Viridiplantae</taxon>
        <taxon>Streptophyta</taxon>
        <taxon>Embryophyta</taxon>
        <taxon>Tracheophyta</taxon>
        <taxon>Spermatophyta</taxon>
        <taxon>Magnoliopsida</taxon>
        <taxon>Ranunculales</taxon>
        <taxon>Menispermaceae</taxon>
        <taxon>Menispermoideae</taxon>
        <taxon>Cissampelideae</taxon>
        <taxon>Stephania</taxon>
    </lineage>
</organism>
<dbReference type="GO" id="GO:0005634">
    <property type="term" value="C:nucleus"/>
    <property type="evidence" value="ECO:0007669"/>
    <property type="project" value="UniProtKB-SubCell"/>
</dbReference>
<evidence type="ECO:0000256" key="3">
    <source>
        <dbReference type="PROSITE-ProRule" id="PRU00357"/>
    </source>
</evidence>
<comment type="caution">
    <text evidence="5">The sequence shown here is derived from an EMBL/GenBank/DDBJ whole genome shotgun (WGS) entry which is preliminary data.</text>
</comment>
<dbReference type="AlphaFoldDB" id="A0AAP0IUF9"/>
<feature type="domain" description="CCT" evidence="4">
    <location>
        <begin position="222"/>
        <end position="264"/>
    </location>
</feature>
<evidence type="ECO:0000259" key="4">
    <source>
        <dbReference type="PROSITE" id="PS51017"/>
    </source>
</evidence>
<sequence>MYADSGVMFSYFQTFSQQIYGLHYPIAPSSSSSASTLSEYDNYDLGGEGDLFKAPEPIIEEAAMGLDPMAAAISMLSCNENVSPSQMEEVMDIGSIQNEQLLNEVLYECEMDLLAKSAIEESYPEVQVIKVPAVEMEMDPVADKYGKNLESSIQKSVSSGCLNSIEWILGGAMRPTFPVPYGMRRAYSEGDMQNLGNGNISIVRAPSERPIVTIGNCTIEERREKLSRYWKKKSKRNFSRKIKYACRKALADSQPRIRGRFAKTQESEICKKRRVRN</sequence>
<dbReference type="Pfam" id="PF06203">
    <property type="entry name" value="CCT"/>
    <property type="match status" value="1"/>
</dbReference>
<evidence type="ECO:0000256" key="2">
    <source>
        <dbReference type="ARBA" id="ARBA00023242"/>
    </source>
</evidence>
<dbReference type="PROSITE" id="PS51017">
    <property type="entry name" value="CCT"/>
    <property type="match status" value="1"/>
</dbReference>
<accession>A0AAP0IUF9</accession>
<comment type="subcellular location">
    <subcellularLocation>
        <location evidence="1 3">Nucleus</location>
    </subcellularLocation>
</comment>
<dbReference type="GO" id="GO:0003700">
    <property type="term" value="F:DNA-binding transcription factor activity"/>
    <property type="evidence" value="ECO:0007669"/>
    <property type="project" value="TreeGrafter"/>
</dbReference>
<dbReference type="InterPro" id="IPR045281">
    <property type="entry name" value="CONSTANS-like"/>
</dbReference>
<evidence type="ECO:0000313" key="5">
    <source>
        <dbReference type="EMBL" id="KAK9121939.1"/>
    </source>
</evidence>
<dbReference type="PANTHER" id="PTHR31319">
    <property type="entry name" value="ZINC FINGER PROTEIN CONSTANS-LIKE 4"/>
    <property type="match status" value="1"/>
</dbReference>
<dbReference type="EMBL" id="JBBNAF010000008">
    <property type="protein sequence ID" value="KAK9121939.1"/>
    <property type="molecule type" value="Genomic_DNA"/>
</dbReference>
<protein>
    <recommendedName>
        <fullName evidence="4">CCT domain-containing protein</fullName>
    </recommendedName>
</protein>
<dbReference type="GO" id="GO:0009909">
    <property type="term" value="P:regulation of flower development"/>
    <property type="evidence" value="ECO:0007669"/>
    <property type="project" value="InterPro"/>
</dbReference>
<reference evidence="5 6" key="1">
    <citation type="submission" date="2024-01" db="EMBL/GenBank/DDBJ databases">
        <title>Genome assemblies of Stephania.</title>
        <authorList>
            <person name="Yang L."/>
        </authorList>
    </citation>
    <scope>NUCLEOTIDE SEQUENCE [LARGE SCALE GENOMIC DNA]</scope>
    <source>
        <strain evidence="5">YNDBR</strain>
        <tissue evidence="5">Leaf</tissue>
    </source>
</reference>
<keyword evidence="6" id="KW-1185">Reference proteome</keyword>
<proteinExistence type="predicted"/>
<name>A0AAP0IUF9_9MAGN</name>
<dbReference type="Proteomes" id="UP001420932">
    <property type="component" value="Unassembled WGS sequence"/>
</dbReference>
<evidence type="ECO:0000256" key="1">
    <source>
        <dbReference type="ARBA" id="ARBA00004123"/>
    </source>
</evidence>
<evidence type="ECO:0000313" key="6">
    <source>
        <dbReference type="Proteomes" id="UP001420932"/>
    </source>
</evidence>
<keyword evidence="2 3" id="KW-0539">Nucleus</keyword>